<reference evidence="4" key="1">
    <citation type="submission" date="2016-11" db="UniProtKB">
        <authorList>
            <consortium name="WormBaseParasite"/>
        </authorList>
    </citation>
    <scope>IDENTIFICATION</scope>
</reference>
<evidence type="ECO:0000256" key="1">
    <source>
        <dbReference type="SAM" id="MobiDB-lite"/>
    </source>
</evidence>
<dbReference type="Proteomes" id="UP000095283">
    <property type="component" value="Unplaced"/>
</dbReference>
<organism evidence="3 4">
    <name type="scientific">Heterorhabditis bacteriophora</name>
    <name type="common">Entomopathogenic nematode worm</name>
    <dbReference type="NCBI Taxonomy" id="37862"/>
    <lineage>
        <taxon>Eukaryota</taxon>
        <taxon>Metazoa</taxon>
        <taxon>Ecdysozoa</taxon>
        <taxon>Nematoda</taxon>
        <taxon>Chromadorea</taxon>
        <taxon>Rhabditida</taxon>
        <taxon>Rhabditina</taxon>
        <taxon>Rhabditomorpha</taxon>
        <taxon>Strongyloidea</taxon>
        <taxon>Heterorhabditidae</taxon>
        <taxon>Heterorhabditis</taxon>
    </lineage>
</organism>
<feature type="transmembrane region" description="Helical" evidence="2">
    <location>
        <begin position="45"/>
        <end position="67"/>
    </location>
</feature>
<feature type="region of interest" description="Disordered" evidence="1">
    <location>
        <begin position="295"/>
        <end position="315"/>
    </location>
</feature>
<evidence type="ECO:0000256" key="2">
    <source>
        <dbReference type="SAM" id="Phobius"/>
    </source>
</evidence>
<keyword evidence="3" id="KW-1185">Reference proteome</keyword>
<dbReference type="WBParaSite" id="Hba_11243">
    <property type="protein sequence ID" value="Hba_11243"/>
    <property type="gene ID" value="Hba_11243"/>
</dbReference>
<keyword evidence="2" id="KW-0472">Membrane</keyword>
<evidence type="ECO:0000313" key="4">
    <source>
        <dbReference type="WBParaSite" id="Hba_11243"/>
    </source>
</evidence>
<keyword evidence="2" id="KW-1133">Transmembrane helix</keyword>
<name>A0A1I7X1B3_HETBA</name>
<evidence type="ECO:0000313" key="3">
    <source>
        <dbReference type="Proteomes" id="UP000095283"/>
    </source>
</evidence>
<proteinExistence type="predicted"/>
<keyword evidence="2" id="KW-0812">Transmembrane</keyword>
<protein>
    <submittedName>
        <fullName evidence="4">Uncharacterized protein</fullName>
    </submittedName>
</protein>
<sequence length="348" mass="41535">MYYRKHYQNFFLPLYTHQRDIYNIRLSEYLSTIIMVRFFSVTRRLAVTLPMICYQLSLYSFTFFMYLNILSNIYYYNGSISMNNTSVRLSLHRQYHFLRWRTFSGQGCMICESNIIYENVSYLNVYKKFADLSCGCSRYARRYSCDNIHIPPVVPSTPSSRSFHKEMNKDEVGRFHIRRKSHSGPRLSISTQRSRLSVPSMPSIQRLMYISYNYLVRVRSAGVDVIEINIPVTIGSRPLMETVTRQTELRGYYFLPKKRNLKQYQLKTIQIQSLRTVNMFWKAIMNFLRHQEEYRTKKSSGRPSKLNDREKRKILRTTSSSTTRINEIEKVRLLRVFINTPINSLFRI</sequence>
<accession>A0A1I7X1B3</accession>
<dbReference type="AlphaFoldDB" id="A0A1I7X1B3"/>